<dbReference type="Proteomes" id="UP000016625">
    <property type="component" value="Unassembled WGS sequence"/>
</dbReference>
<sequence>MLSKICLKKSLQKWGNMGLGRLNAPEFKWLFDSKASLS</sequence>
<dbReference type="EMBL" id="ANNJ01000004">
    <property type="protein sequence ID" value="ERJ32266.1"/>
    <property type="molecule type" value="Genomic_DNA"/>
</dbReference>
<comment type="caution">
    <text evidence="1">The sequence shown here is derived from an EMBL/GenBank/DDBJ whole genome shotgun (WGS) entry which is preliminary data.</text>
</comment>
<evidence type="ECO:0000313" key="2">
    <source>
        <dbReference type="Proteomes" id="UP000016625"/>
    </source>
</evidence>
<proteinExistence type="predicted"/>
<gene>
    <name evidence="1" type="ORF">UNSW2_1242</name>
</gene>
<protein>
    <submittedName>
        <fullName evidence="1">Uncharacterized protein</fullName>
    </submittedName>
</protein>
<reference evidence="1 2" key="1">
    <citation type="journal article" date="2013" name="BMC Genomics">
        <title>Comparative genomics of Campylobacter concisus isolates reveals genetic diversity and provides insights into disease association.</title>
        <authorList>
            <person name="Deshpande N.P."/>
            <person name="Kaakoush N.O."/>
            <person name="Wilkins M.R."/>
            <person name="Mitchell H.M."/>
        </authorList>
    </citation>
    <scope>NUCLEOTIDE SEQUENCE [LARGE SCALE GENOMIC DNA]</scope>
    <source>
        <strain evidence="1 2">UNSW2</strain>
    </source>
</reference>
<evidence type="ECO:0000313" key="1">
    <source>
        <dbReference type="EMBL" id="ERJ32266.1"/>
    </source>
</evidence>
<organism evidence="1 2">
    <name type="scientific">Campylobacter concisus UNSW2</name>
    <dbReference type="NCBI Taxonomy" id="1242965"/>
    <lineage>
        <taxon>Bacteria</taxon>
        <taxon>Pseudomonadati</taxon>
        <taxon>Campylobacterota</taxon>
        <taxon>Epsilonproteobacteria</taxon>
        <taxon>Campylobacterales</taxon>
        <taxon>Campylobacteraceae</taxon>
        <taxon>Campylobacter</taxon>
    </lineage>
</organism>
<name>U2F6R7_9BACT</name>
<dbReference type="AlphaFoldDB" id="U2F6R7"/>
<accession>U2F6R7</accession>